<dbReference type="Pfam" id="PF01565">
    <property type="entry name" value="FAD_binding_4"/>
    <property type="match status" value="1"/>
</dbReference>
<dbReference type="EMBL" id="JADOUA010000001">
    <property type="protein sequence ID" value="MBG6090743.1"/>
    <property type="molecule type" value="Genomic_DNA"/>
</dbReference>
<keyword evidence="3" id="KW-0274">FAD</keyword>
<dbReference type="SUPFAM" id="SSF56176">
    <property type="entry name" value="FAD-binding/transporter-associated domain-like"/>
    <property type="match status" value="1"/>
</dbReference>
<evidence type="ECO:0000256" key="2">
    <source>
        <dbReference type="ARBA" id="ARBA00022630"/>
    </source>
</evidence>
<dbReference type="SUPFAM" id="SSF55103">
    <property type="entry name" value="FAD-linked oxidases, C-terminal domain"/>
    <property type="match status" value="1"/>
</dbReference>
<dbReference type="Proteomes" id="UP000614047">
    <property type="component" value="Unassembled WGS sequence"/>
</dbReference>
<evidence type="ECO:0000259" key="6">
    <source>
        <dbReference type="PROSITE" id="PS51387"/>
    </source>
</evidence>
<name>A0A931DQ99_9ACTN</name>
<dbReference type="InterPro" id="IPR016169">
    <property type="entry name" value="FAD-bd_PCMH_sub2"/>
</dbReference>
<evidence type="ECO:0000256" key="3">
    <source>
        <dbReference type="ARBA" id="ARBA00022827"/>
    </source>
</evidence>
<gene>
    <name evidence="7" type="ORF">IW256_004856</name>
</gene>
<evidence type="ECO:0000313" key="8">
    <source>
        <dbReference type="Proteomes" id="UP000614047"/>
    </source>
</evidence>
<evidence type="ECO:0000256" key="1">
    <source>
        <dbReference type="ARBA" id="ARBA00005466"/>
    </source>
</evidence>
<organism evidence="7 8">
    <name type="scientific">Actinomadura viridis</name>
    <dbReference type="NCBI Taxonomy" id="58110"/>
    <lineage>
        <taxon>Bacteria</taxon>
        <taxon>Bacillati</taxon>
        <taxon>Actinomycetota</taxon>
        <taxon>Actinomycetes</taxon>
        <taxon>Streptosporangiales</taxon>
        <taxon>Thermomonosporaceae</taxon>
        <taxon>Actinomadura</taxon>
    </lineage>
</organism>
<dbReference type="InterPro" id="IPR016170">
    <property type="entry name" value="Cytok_DH_C_sf"/>
</dbReference>
<keyword evidence="8" id="KW-1185">Reference proteome</keyword>
<evidence type="ECO:0000256" key="4">
    <source>
        <dbReference type="ARBA" id="ARBA00023002"/>
    </source>
</evidence>
<dbReference type="Gene3D" id="3.40.462.10">
    <property type="entry name" value="FAD-linked oxidases, C-terminal domain"/>
    <property type="match status" value="1"/>
</dbReference>
<sequence length="382" mass="39764">MRDFGGTVQRTPREVVRPRSAEEVAALTRAGAHGPVVPRGCGHSTDGRTLTGGISLDMRGLAAIHEVRGDRVRVDAGATWRAVLEATLPYGLTPPVLTDYLDLTVGGTLSAGGVGGTSHVHGTQARNVLGLRVATGDGAITSCSPARNRRLFDAVRGGMGRHGVITQATLRLVPAPRHVLSCRVPCRSAADLLRLQARARTQVHHLSGQARPSDDGWRYEMKAVLYEGEAPPPGLVCTEAEALPFLDFADRMRPDVAELTALGEWTRPHPWAMAFLPGGVAAGFVEATLAAMGPADIGLSGVVLIKGIRDAGPPGPPDLPEAPALGLPAEPVLFGLLRTASPGCAAPEAMIAANQDFLGRAVAAGGVPYPRAPAARDGVSRP</sequence>
<dbReference type="InterPro" id="IPR036318">
    <property type="entry name" value="FAD-bd_PCMH-like_sf"/>
</dbReference>
<dbReference type="AlphaFoldDB" id="A0A931DQ99"/>
<dbReference type="InterPro" id="IPR016167">
    <property type="entry name" value="FAD-bd_PCMH_sub1"/>
</dbReference>
<feature type="domain" description="FAD-binding PCMH-type" evidence="6">
    <location>
        <begin position="8"/>
        <end position="175"/>
    </location>
</feature>
<dbReference type="Gene3D" id="3.30.465.10">
    <property type="match status" value="1"/>
</dbReference>
<dbReference type="GO" id="GO:0016491">
    <property type="term" value="F:oxidoreductase activity"/>
    <property type="evidence" value="ECO:0007669"/>
    <property type="project" value="UniProtKB-KW"/>
</dbReference>
<dbReference type="InterPro" id="IPR050432">
    <property type="entry name" value="FAD-linked_Oxidoreductases_BP"/>
</dbReference>
<dbReference type="InterPro" id="IPR016166">
    <property type="entry name" value="FAD-bd_PCMH"/>
</dbReference>
<evidence type="ECO:0000256" key="5">
    <source>
        <dbReference type="SAM" id="MobiDB-lite"/>
    </source>
</evidence>
<dbReference type="InterPro" id="IPR006094">
    <property type="entry name" value="Oxid_FAD_bind_N"/>
</dbReference>
<keyword evidence="4" id="KW-0560">Oxidoreductase</keyword>
<protein>
    <submittedName>
        <fullName evidence="7">FAD/FMN-containing dehydrogenase</fullName>
    </submittedName>
</protein>
<dbReference type="PANTHER" id="PTHR13878">
    <property type="entry name" value="GULONOLACTONE OXIDASE"/>
    <property type="match status" value="1"/>
</dbReference>
<dbReference type="PANTHER" id="PTHR13878:SF53">
    <property type="entry name" value="CYTOKININ DEHYDROGENASE 6"/>
    <property type="match status" value="1"/>
</dbReference>
<reference evidence="7" key="1">
    <citation type="submission" date="2020-11" db="EMBL/GenBank/DDBJ databases">
        <title>Sequencing the genomes of 1000 actinobacteria strains.</title>
        <authorList>
            <person name="Klenk H.-P."/>
        </authorList>
    </citation>
    <scope>NUCLEOTIDE SEQUENCE</scope>
    <source>
        <strain evidence="7">DSM 43175</strain>
    </source>
</reference>
<dbReference type="Gene3D" id="3.30.43.10">
    <property type="entry name" value="Uridine Diphospho-n-acetylenolpyruvylglucosamine Reductase, domain 2"/>
    <property type="match status" value="1"/>
</dbReference>
<accession>A0A931DQ99</accession>
<feature type="compositionally biased region" description="Basic and acidic residues" evidence="5">
    <location>
        <begin position="11"/>
        <end position="20"/>
    </location>
</feature>
<evidence type="ECO:0000313" key="7">
    <source>
        <dbReference type="EMBL" id="MBG6090743.1"/>
    </source>
</evidence>
<dbReference type="InterPro" id="IPR016164">
    <property type="entry name" value="FAD-linked_Oxase-like_C"/>
</dbReference>
<dbReference type="PROSITE" id="PS51387">
    <property type="entry name" value="FAD_PCMH"/>
    <property type="match status" value="1"/>
</dbReference>
<feature type="region of interest" description="Disordered" evidence="5">
    <location>
        <begin position="1"/>
        <end position="20"/>
    </location>
</feature>
<keyword evidence="2" id="KW-0285">Flavoprotein</keyword>
<dbReference type="GO" id="GO:0071949">
    <property type="term" value="F:FAD binding"/>
    <property type="evidence" value="ECO:0007669"/>
    <property type="project" value="InterPro"/>
</dbReference>
<proteinExistence type="inferred from homology"/>
<dbReference type="RefSeq" id="WP_197013166.1">
    <property type="nucleotide sequence ID" value="NZ_BAABES010000011.1"/>
</dbReference>
<comment type="similarity">
    <text evidence="1">Belongs to the oxygen-dependent FAD-linked oxidoreductase family.</text>
</comment>
<comment type="caution">
    <text evidence="7">The sequence shown here is derived from an EMBL/GenBank/DDBJ whole genome shotgun (WGS) entry which is preliminary data.</text>
</comment>